<evidence type="ECO:0000256" key="8">
    <source>
        <dbReference type="ARBA" id="ARBA00023012"/>
    </source>
</evidence>
<keyword evidence="10" id="KW-0804">Transcription</keyword>
<dbReference type="RefSeq" id="WP_133994676.1">
    <property type="nucleotide sequence ID" value="NZ_SODV01000001.1"/>
</dbReference>
<dbReference type="GO" id="GO:0003700">
    <property type="term" value="F:DNA-binding transcription factor activity"/>
    <property type="evidence" value="ECO:0007669"/>
    <property type="project" value="InterPro"/>
</dbReference>
<dbReference type="PANTHER" id="PTHR43547">
    <property type="entry name" value="TWO-COMPONENT HISTIDINE KINASE"/>
    <property type="match status" value="1"/>
</dbReference>
<dbReference type="SUPFAM" id="SSF46689">
    <property type="entry name" value="Homeodomain-like"/>
    <property type="match status" value="1"/>
</dbReference>
<keyword evidence="6" id="KW-0418">Kinase</keyword>
<evidence type="ECO:0000259" key="15">
    <source>
        <dbReference type="PROSITE" id="PS50110"/>
    </source>
</evidence>
<evidence type="ECO:0000256" key="9">
    <source>
        <dbReference type="ARBA" id="ARBA00023015"/>
    </source>
</evidence>
<dbReference type="GO" id="GO:0005524">
    <property type="term" value="F:ATP binding"/>
    <property type="evidence" value="ECO:0007669"/>
    <property type="project" value="UniProtKB-KW"/>
</dbReference>
<dbReference type="PROSITE" id="PS50110">
    <property type="entry name" value="RESPONSE_REGULATORY"/>
    <property type="match status" value="1"/>
</dbReference>
<dbReference type="InterPro" id="IPR003594">
    <property type="entry name" value="HATPase_dom"/>
</dbReference>
<dbReference type="Proteomes" id="UP000294498">
    <property type="component" value="Unassembled WGS sequence"/>
</dbReference>
<dbReference type="CDD" id="cd00082">
    <property type="entry name" value="HisKA"/>
    <property type="match status" value="1"/>
</dbReference>
<accession>A0A4R8DVU0</accession>
<dbReference type="Gene3D" id="2.60.40.10">
    <property type="entry name" value="Immunoglobulins"/>
    <property type="match status" value="1"/>
</dbReference>
<keyword evidence="5" id="KW-0547">Nucleotide-binding</keyword>
<dbReference type="PROSITE" id="PS01124">
    <property type="entry name" value="HTH_ARAC_FAMILY_2"/>
    <property type="match status" value="1"/>
</dbReference>
<dbReference type="InterPro" id="IPR018060">
    <property type="entry name" value="HTH_AraC"/>
</dbReference>
<gene>
    <name evidence="16" type="ORF">EDB95_3096</name>
</gene>
<evidence type="ECO:0000256" key="1">
    <source>
        <dbReference type="ARBA" id="ARBA00000085"/>
    </source>
</evidence>
<dbReference type="Pfam" id="PF00512">
    <property type="entry name" value="HisKA"/>
    <property type="match status" value="1"/>
</dbReference>
<dbReference type="InterPro" id="IPR036890">
    <property type="entry name" value="HATPase_C_sf"/>
</dbReference>
<feature type="domain" description="Histidine kinase" evidence="14">
    <location>
        <begin position="790"/>
        <end position="1000"/>
    </location>
</feature>
<dbReference type="SMART" id="SM00388">
    <property type="entry name" value="HisKA"/>
    <property type="match status" value="1"/>
</dbReference>
<dbReference type="Pfam" id="PF12833">
    <property type="entry name" value="HTH_18"/>
    <property type="match status" value="1"/>
</dbReference>
<feature type="compositionally biased region" description="Low complexity" evidence="12">
    <location>
        <begin position="1056"/>
        <end position="1068"/>
    </location>
</feature>
<dbReference type="InterPro" id="IPR001789">
    <property type="entry name" value="Sig_transdc_resp-reg_receiver"/>
</dbReference>
<dbReference type="InterPro" id="IPR004358">
    <property type="entry name" value="Sig_transdc_His_kin-like_C"/>
</dbReference>
<evidence type="ECO:0000256" key="5">
    <source>
        <dbReference type="ARBA" id="ARBA00022741"/>
    </source>
</evidence>
<dbReference type="SMART" id="SM00387">
    <property type="entry name" value="HATPase_c"/>
    <property type="match status" value="1"/>
</dbReference>
<dbReference type="SUPFAM" id="SSF52172">
    <property type="entry name" value="CheY-like"/>
    <property type="match status" value="1"/>
</dbReference>
<dbReference type="PRINTS" id="PR00344">
    <property type="entry name" value="BCTRLSENSOR"/>
</dbReference>
<keyword evidence="9" id="KW-0805">Transcription regulation</keyword>
<evidence type="ECO:0000313" key="16">
    <source>
        <dbReference type="EMBL" id="TDX02048.1"/>
    </source>
</evidence>
<name>A0A4R8DVU0_9BACT</name>
<keyword evidence="8" id="KW-0902">Two-component regulatory system</keyword>
<dbReference type="Pfam" id="PF00072">
    <property type="entry name" value="Response_reg"/>
    <property type="match status" value="1"/>
</dbReference>
<feature type="modified residue" description="4-aspartylphosphate" evidence="11">
    <location>
        <position position="1124"/>
    </location>
</feature>
<dbReference type="InterPro" id="IPR011110">
    <property type="entry name" value="Reg_prop"/>
</dbReference>
<keyword evidence="7" id="KW-0067">ATP-binding</keyword>
<comment type="catalytic activity">
    <reaction evidence="1">
        <text>ATP + protein L-histidine = ADP + protein N-phospho-L-histidine.</text>
        <dbReference type="EC" id="2.7.13.3"/>
    </reaction>
</comment>
<reference evidence="16 17" key="1">
    <citation type="submission" date="2019-03" db="EMBL/GenBank/DDBJ databases">
        <title>Genomic Encyclopedia of Type Strains, Phase IV (KMG-IV): sequencing the most valuable type-strain genomes for metagenomic binning, comparative biology and taxonomic classification.</title>
        <authorList>
            <person name="Goeker M."/>
        </authorList>
    </citation>
    <scope>NUCLEOTIDE SEQUENCE [LARGE SCALE GENOMIC DNA]</scope>
    <source>
        <strain evidence="16 17">DSM 100059</strain>
    </source>
</reference>
<dbReference type="InterPro" id="IPR011006">
    <property type="entry name" value="CheY-like_superfamily"/>
</dbReference>
<dbReference type="EC" id="2.7.13.3" evidence="2"/>
<dbReference type="InterPro" id="IPR009057">
    <property type="entry name" value="Homeodomain-like_sf"/>
</dbReference>
<dbReference type="Gene3D" id="3.40.50.2300">
    <property type="match status" value="1"/>
</dbReference>
<feature type="region of interest" description="Disordered" evidence="12">
    <location>
        <begin position="1024"/>
        <end position="1068"/>
    </location>
</feature>
<dbReference type="Gene3D" id="2.130.10.10">
    <property type="entry name" value="YVTN repeat-like/Quinoprotein amine dehydrogenase"/>
    <property type="match status" value="2"/>
</dbReference>
<feature type="domain" description="HTH araC/xylS-type" evidence="13">
    <location>
        <begin position="1223"/>
        <end position="1322"/>
    </location>
</feature>
<evidence type="ECO:0000256" key="11">
    <source>
        <dbReference type="PROSITE-ProRule" id="PRU00169"/>
    </source>
</evidence>
<dbReference type="Pfam" id="PF07494">
    <property type="entry name" value="Reg_prop"/>
    <property type="match status" value="9"/>
</dbReference>
<dbReference type="FunFam" id="3.30.565.10:FF:000037">
    <property type="entry name" value="Hybrid sensor histidine kinase/response regulator"/>
    <property type="match status" value="1"/>
</dbReference>
<dbReference type="InterPro" id="IPR015943">
    <property type="entry name" value="WD40/YVTN_repeat-like_dom_sf"/>
</dbReference>
<feature type="domain" description="Response regulatory" evidence="15">
    <location>
        <begin position="1076"/>
        <end position="1191"/>
    </location>
</feature>
<dbReference type="InterPro" id="IPR003661">
    <property type="entry name" value="HisK_dim/P_dom"/>
</dbReference>
<dbReference type="Gene3D" id="3.30.565.10">
    <property type="entry name" value="Histidine kinase-like ATPase, C-terminal domain"/>
    <property type="match status" value="1"/>
</dbReference>
<protein>
    <recommendedName>
        <fullName evidence="2">histidine kinase</fullName>
        <ecNumber evidence="2">2.7.13.3</ecNumber>
    </recommendedName>
</protein>
<dbReference type="CDD" id="cd00146">
    <property type="entry name" value="PKD"/>
    <property type="match status" value="1"/>
</dbReference>
<dbReference type="Pfam" id="PF07495">
    <property type="entry name" value="Y_Y_Y"/>
    <property type="match status" value="1"/>
</dbReference>
<evidence type="ECO:0000256" key="7">
    <source>
        <dbReference type="ARBA" id="ARBA00022840"/>
    </source>
</evidence>
<dbReference type="InterPro" id="IPR011123">
    <property type="entry name" value="Y_Y_Y"/>
</dbReference>
<dbReference type="OrthoDB" id="9809670at2"/>
<evidence type="ECO:0000259" key="13">
    <source>
        <dbReference type="PROSITE" id="PS01124"/>
    </source>
</evidence>
<evidence type="ECO:0000256" key="2">
    <source>
        <dbReference type="ARBA" id="ARBA00012438"/>
    </source>
</evidence>
<dbReference type="SUPFAM" id="SSF47384">
    <property type="entry name" value="Homodimeric domain of signal transducing histidine kinase"/>
    <property type="match status" value="1"/>
</dbReference>
<evidence type="ECO:0000256" key="6">
    <source>
        <dbReference type="ARBA" id="ARBA00022777"/>
    </source>
</evidence>
<dbReference type="Gene3D" id="1.10.10.60">
    <property type="entry name" value="Homeodomain-like"/>
    <property type="match status" value="1"/>
</dbReference>
<dbReference type="SUPFAM" id="SSF55874">
    <property type="entry name" value="ATPase domain of HSP90 chaperone/DNA topoisomerase II/histidine kinase"/>
    <property type="match status" value="1"/>
</dbReference>
<keyword evidence="4" id="KW-0808">Transferase</keyword>
<dbReference type="GO" id="GO:0043565">
    <property type="term" value="F:sequence-specific DNA binding"/>
    <property type="evidence" value="ECO:0007669"/>
    <property type="project" value="InterPro"/>
</dbReference>
<dbReference type="SUPFAM" id="SSF101898">
    <property type="entry name" value="NHL repeat"/>
    <property type="match status" value="1"/>
</dbReference>
<dbReference type="Pfam" id="PF02518">
    <property type="entry name" value="HATPase_c"/>
    <property type="match status" value="1"/>
</dbReference>
<sequence length="1335" mass="150213">MRFWPLLFLSLRLAADPTVPVQHLGIERGLSNNSVRCIFQDHLGFMWFGTYDGLSRYDGYEFTVFRNKLNDGGSLPYNYIYAIDEDPQGNIWVGTGQGIGIYNPATGKFSTAAYYAYKSRERWLVNFNVTALKIDKTGDVFIGTNGWGLHVRRAGEDAAHQLPFAERTGYYVPSIVIDPAERVWVFVQGAGLCRYEKGALQLVSAGLKSVNCMTADEDGNLWMGTLNGVYRYTIATGAIEHVNVQMSSTNVCCVAMDHERKLWIGTEGGGMDILDTRTNTMEFLLPGEGKYNLTSESVYAIYQDKESRYWIGTLKGGVDLLDGQQNRFRTVSHDPLNPNSLINNFVSAFFEDGDHRLWIGTDGGGMSIWDRAKNKFTNYHRANGGLSNNSITSICEDRQHAVWVGTFGGGVNRFDPATGRCTHYACINDQTEEENKNVWVVYEDRDGNLWASTFENGRLYRLDRAKNRFVVFDQAYNDLISLSEDRKGTLWGGNSRELFKIDKSGRQHTTYDIGKPIRALYEDHKGRFWLGTEGGGLLLFDRDSGKVVTQYADADGLCNNSVLNILEDDHGFLWLSTFNGLSRFDPGHKVFKNFYQGDGLQSNQFLYSAALRLQTGELAFGGIKGFNIFYPDSIRPRNYMPPLRITGLRVDNQPYTGALRIPYNKAVLSFDFAALEYSAPANVSYAYLLEGWDKTWNYTRNVRTANYTNLSEGSYRLRIRSTNAEGVWNPEETTLDIRVLPPWYRSVWAYILYALLAATLVYFYRRYRLRQAQLEKEKEINEKRLSFFTSISHEFRTPLTLIINPLKDILHQDKGENQEIRLVFRNARRLLSLVDQLLLFRKAESGADRLKIGKVHIQELCREVYLAFLQKARAEQIDYTFDGGDTDPEVYVDREKMEIVFYNLLSNALKYTPPGGRVHFRLFETADTVDITVSDTGKGVPPGTGDKLFEKFYQASGHATGFGIGLYLVKQFVKSHGGKVSYESAPGAGTTFAVSLRKGKRHFGAEPVFEMGGDKPVILEELAGEGDPEGEDTGPLAGGSRRAGPDPAGSGGRAGAGQAAGEAPAGALGPRPVGTSILIIDDNDSMRQYVAQIFADRYTVYQAANGEEGLELARLRQPDIVITDIMMQPVSGIELCKTLKDDLALGHIPVILLTGSPSQETELQGMEGGADDYVTKPFDKEILLARVAGLLKNRNNLQRYFYNEVTLQRNNLKISEEDKAFIDRCIRVVQDHIDDDDFMIKTLAQEMGMSHSGLYKRIKAVSGQSVNGFIRFIRLRRVAELLINTDKNVSEAALEAGFNDLKYFREQFSKLFGMMPSEYVRKFRPPFSKNLNFNR</sequence>
<organism evidence="16 17">
    <name type="scientific">Dinghuibacter silviterrae</name>
    <dbReference type="NCBI Taxonomy" id="1539049"/>
    <lineage>
        <taxon>Bacteria</taxon>
        <taxon>Pseudomonadati</taxon>
        <taxon>Bacteroidota</taxon>
        <taxon>Chitinophagia</taxon>
        <taxon>Chitinophagales</taxon>
        <taxon>Chitinophagaceae</taxon>
        <taxon>Dinghuibacter</taxon>
    </lineage>
</organism>
<dbReference type="GO" id="GO:0000155">
    <property type="term" value="F:phosphorelay sensor kinase activity"/>
    <property type="evidence" value="ECO:0007669"/>
    <property type="project" value="InterPro"/>
</dbReference>
<dbReference type="Gene3D" id="1.10.287.130">
    <property type="match status" value="1"/>
</dbReference>
<evidence type="ECO:0000313" key="17">
    <source>
        <dbReference type="Proteomes" id="UP000294498"/>
    </source>
</evidence>
<keyword evidence="3 11" id="KW-0597">Phosphoprotein</keyword>
<dbReference type="InterPro" id="IPR013783">
    <property type="entry name" value="Ig-like_fold"/>
</dbReference>
<dbReference type="EMBL" id="SODV01000001">
    <property type="protein sequence ID" value="TDX02048.1"/>
    <property type="molecule type" value="Genomic_DNA"/>
</dbReference>
<dbReference type="SMART" id="SM00448">
    <property type="entry name" value="REC"/>
    <property type="match status" value="1"/>
</dbReference>
<comment type="caution">
    <text evidence="16">The sequence shown here is derived from an EMBL/GenBank/DDBJ whole genome shotgun (WGS) entry which is preliminary data.</text>
</comment>
<dbReference type="SUPFAM" id="SSF63829">
    <property type="entry name" value="Calcium-dependent phosphotriesterase"/>
    <property type="match status" value="2"/>
</dbReference>
<dbReference type="InterPro" id="IPR005467">
    <property type="entry name" value="His_kinase_dom"/>
</dbReference>
<dbReference type="SMART" id="SM00342">
    <property type="entry name" value="HTH_ARAC"/>
    <property type="match status" value="1"/>
</dbReference>
<dbReference type="InterPro" id="IPR036097">
    <property type="entry name" value="HisK_dim/P_sf"/>
</dbReference>
<dbReference type="PANTHER" id="PTHR43547:SF2">
    <property type="entry name" value="HYBRID SIGNAL TRANSDUCTION HISTIDINE KINASE C"/>
    <property type="match status" value="1"/>
</dbReference>
<evidence type="ECO:0000256" key="3">
    <source>
        <dbReference type="ARBA" id="ARBA00022553"/>
    </source>
</evidence>
<evidence type="ECO:0000259" key="14">
    <source>
        <dbReference type="PROSITE" id="PS50109"/>
    </source>
</evidence>
<evidence type="ECO:0000256" key="10">
    <source>
        <dbReference type="ARBA" id="ARBA00023163"/>
    </source>
</evidence>
<dbReference type="PROSITE" id="PS50109">
    <property type="entry name" value="HIS_KIN"/>
    <property type="match status" value="1"/>
</dbReference>
<proteinExistence type="predicted"/>
<keyword evidence="17" id="KW-1185">Reference proteome</keyword>
<evidence type="ECO:0000256" key="12">
    <source>
        <dbReference type="SAM" id="MobiDB-lite"/>
    </source>
</evidence>
<evidence type="ECO:0000256" key="4">
    <source>
        <dbReference type="ARBA" id="ARBA00022679"/>
    </source>
</evidence>